<dbReference type="AlphaFoldDB" id="A0A655X3X6"/>
<proteinExistence type="predicted"/>
<protein>
    <submittedName>
        <fullName evidence="1">Uncharacterized protein</fullName>
    </submittedName>
</protein>
<reference evidence="1 2" key="1">
    <citation type="submission" date="2015-07" db="EMBL/GenBank/DDBJ databases">
        <authorList>
            <consortium name="Pathogen Informatics"/>
        </authorList>
    </citation>
    <scope>NUCLEOTIDE SEQUENCE [LARGE SCALE GENOMIC DNA]</scope>
    <source>
        <strain evidence="1 2">A51</strain>
    </source>
</reference>
<sequence length="53" mass="6689">MLFFLMIDIHTLLYDHIRNLQYKCFYLLIHGFFYSHILCKLRSLMCSYYNLYR</sequence>
<name>A0A655X3X6_VIBCL</name>
<gene>
    <name evidence="1" type="ORF">ERS013165_02629</name>
</gene>
<evidence type="ECO:0000313" key="2">
    <source>
        <dbReference type="Proteomes" id="UP000044806"/>
    </source>
</evidence>
<dbReference type="EMBL" id="CWOW01000013">
    <property type="protein sequence ID" value="CSA86218.1"/>
    <property type="molecule type" value="Genomic_DNA"/>
</dbReference>
<accession>A0A655X3X6</accession>
<organism evidence="1 2">
    <name type="scientific">Vibrio cholerae</name>
    <dbReference type="NCBI Taxonomy" id="666"/>
    <lineage>
        <taxon>Bacteria</taxon>
        <taxon>Pseudomonadati</taxon>
        <taxon>Pseudomonadota</taxon>
        <taxon>Gammaproteobacteria</taxon>
        <taxon>Vibrionales</taxon>
        <taxon>Vibrionaceae</taxon>
        <taxon>Vibrio</taxon>
    </lineage>
</organism>
<dbReference type="Proteomes" id="UP000044806">
    <property type="component" value="Unassembled WGS sequence"/>
</dbReference>
<evidence type="ECO:0000313" key="1">
    <source>
        <dbReference type="EMBL" id="CSA86218.1"/>
    </source>
</evidence>